<dbReference type="PANTHER" id="PTHR48008">
    <property type="entry name" value="LEUCINE-RICH REPEAT RECEPTOR-LIKE PROTEIN KINASE IMK3-RELATED"/>
    <property type="match status" value="1"/>
</dbReference>
<reference evidence="2 3" key="2">
    <citation type="journal article" date="2017" name="Genome Biol.">
        <title>New reference genome sequences of hot pepper reveal the massive evolution of plant disease-resistance genes by retroduplication.</title>
        <authorList>
            <person name="Kim S."/>
            <person name="Park J."/>
            <person name="Yeom S.I."/>
            <person name="Kim Y.M."/>
            <person name="Seo E."/>
            <person name="Kim K.T."/>
            <person name="Kim M.S."/>
            <person name="Lee J.M."/>
            <person name="Cheong K."/>
            <person name="Shin H.S."/>
            <person name="Kim S.B."/>
            <person name="Han K."/>
            <person name="Lee J."/>
            <person name="Park M."/>
            <person name="Lee H.A."/>
            <person name="Lee H.Y."/>
            <person name="Lee Y."/>
            <person name="Oh S."/>
            <person name="Lee J.H."/>
            <person name="Choi E."/>
            <person name="Choi E."/>
            <person name="Lee S.E."/>
            <person name="Jeon J."/>
            <person name="Kim H."/>
            <person name="Choi G."/>
            <person name="Song H."/>
            <person name="Lee J."/>
            <person name="Lee S.C."/>
            <person name="Kwon J.K."/>
            <person name="Lee H.Y."/>
            <person name="Koo N."/>
            <person name="Hong Y."/>
            <person name="Kim R.W."/>
            <person name="Kang W.H."/>
            <person name="Huh J.H."/>
            <person name="Kang B.C."/>
            <person name="Yang T.J."/>
            <person name="Lee Y.H."/>
            <person name="Bennetzen J.L."/>
            <person name="Choi D."/>
        </authorList>
    </citation>
    <scope>NUCLEOTIDE SEQUENCE [LARGE SCALE GENOMIC DNA]</scope>
    <source>
        <strain evidence="3">cv. CM334</strain>
    </source>
</reference>
<dbReference type="InterPro" id="IPR052451">
    <property type="entry name" value="Ser/Thr_kinase-like"/>
</dbReference>
<comment type="caution">
    <text evidence="2">The sequence shown here is derived from an EMBL/GenBank/DDBJ whole genome shotgun (WGS) entry which is preliminary data.</text>
</comment>
<dbReference type="Proteomes" id="UP000222542">
    <property type="component" value="Unassembled WGS sequence"/>
</dbReference>
<proteinExistence type="predicted"/>
<dbReference type="PANTHER" id="PTHR48008:SF14">
    <property type="entry name" value="PROTEIN KINASE DOMAIN-CONTAINING PROTEIN"/>
    <property type="match status" value="1"/>
</dbReference>
<dbReference type="PROSITE" id="PS50011">
    <property type="entry name" value="PROTEIN_KINASE_DOM"/>
    <property type="match status" value="1"/>
</dbReference>
<dbReference type="EMBL" id="AYRZ02000004">
    <property type="protein sequence ID" value="PHT83016.1"/>
    <property type="molecule type" value="Genomic_DNA"/>
</dbReference>
<dbReference type="Gene3D" id="1.10.510.10">
    <property type="entry name" value="Transferase(Phosphotransferase) domain 1"/>
    <property type="match status" value="1"/>
</dbReference>
<organism evidence="2 3">
    <name type="scientific">Capsicum annuum</name>
    <name type="common">Capsicum pepper</name>
    <dbReference type="NCBI Taxonomy" id="4072"/>
    <lineage>
        <taxon>Eukaryota</taxon>
        <taxon>Viridiplantae</taxon>
        <taxon>Streptophyta</taxon>
        <taxon>Embryophyta</taxon>
        <taxon>Tracheophyta</taxon>
        <taxon>Spermatophyta</taxon>
        <taxon>Magnoliopsida</taxon>
        <taxon>eudicotyledons</taxon>
        <taxon>Gunneridae</taxon>
        <taxon>Pentapetalae</taxon>
        <taxon>asterids</taxon>
        <taxon>lamiids</taxon>
        <taxon>Solanales</taxon>
        <taxon>Solanaceae</taxon>
        <taxon>Solanoideae</taxon>
        <taxon>Capsiceae</taxon>
        <taxon>Capsicum</taxon>
    </lineage>
</organism>
<dbReference type="InterPro" id="IPR011009">
    <property type="entry name" value="Kinase-like_dom_sf"/>
</dbReference>
<evidence type="ECO:0000259" key="1">
    <source>
        <dbReference type="PROSITE" id="PS50011"/>
    </source>
</evidence>
<evidence type="ECO:0000313" key="3">
    <source>
        <dbReference type="Proteomes" id="UP000222542"/>
    </source>
</evidence>
<dbReference type="InterPro" id="IPR000719">
    <property type="entry name" value="Prot_kinase_dom"/>
</dbReference>
<dbReference type="GO" id="GO:0005524">
    <property type="term" value="F:ATP binding"/>
    <property type="evidence" value="ECO:0007669"/>
    <property type="project" value="InterPro"/>
</dbReference>
<gene>
    <name evidence="2" type="ORF">T459_11459</name>
</gene>
<dbReference type="Gramene" id="PHT83016">
    <property type="protein sequence ID" value="PHT83016"/>
    <property type="gene ID" value="T459_11459"/>
</dbReference>
<dbReference type="Pfam" id="PF00069">
    <property type="entry name" value="Pkinase"/>
    <property type="match status" value="1"/>
</dbReference>
<protein>
    <recommendedName>
        <fullName evidence="1">Protein kinase domain-containing protein</fullName>
    </recommendedName>
</protein>
<name>A0A2G2ZLZ5_CAPAN</name>
<keyword evidence="3" id="KW-1185">Reference proteome</keyword>
<feature type="domain" description="Protein kinase" evidence="1">
    <location>
        <begin position="1"/>
        <end position="187"/>
    </location>
</feature>
<sequence>MIIDMAFALEYLHHGCALPMVQCDLKPSNVLLDEDMVAHLSNFGISKLLEYEGDLYTTTLATLGYIAPRMSLSFSDYSFHFSPPRKRNPNDFEGDVSLKQWVSYSVAEAVMDVVDPNFLTSTGNHLRKELDVVASIMYKGTPRPSWFGMLVTARELAWVMTNLVLEHGSWSLGVYKIPSSIVLFMRV</sequence>
<evidence type="ECO:0000313" key="2">
    <source>
        <dbReference type="EMBL" id="PHT83016.1"/>
    </source>
</evidence>
<dbReference type="SUPFAM" id="SSF56112">
    <property type="entry name" value="Protein kinase-like (PK-like)"/>
    <property type="match status" value="1"/>
</dbReference>
<dbReference type="GO" id="GO:0004672">
    <property type="term" value="F:protein kinase activity"/>
    <property type="evidence" value="ECO:0007669"/>
    <property type="project" value="InterPro"/>
</dbReference>
<reference evidence="2 3" key="1">
    <citation type="journal article" date="2014" name="Nat. Genet.">
        <title>Genome sequence of the hot pepper provides insights into the evolution of pungency in Capsicum species.</title>
        <authorList>
            <person name="Kim S."/>
            <person name="Park M."/>
            <person name="Yeom S.I."/>
            <person name="Kim Y.M."/>
            <person name="Lee J.M."/>
            <person name="Lee H.A."/>
            <person name="Seo E."/>
            <person name="Choi J."/>
            <person name="Cheong K."/>
            <person name="Kim K.T."/>
            <person name="Jung K."/>
            <person name="Lee G.W."/>
            <person name="Oh S.K."/>
            <person name="Bae C."/>
            <person name="Kim S.B."/>
            <person name="Lee H.Y."/>
            <person name="Kim S.Y."/>
            <person name="Kim M.S."/>
            <person name="Kang B.C."/>
            <person name="Jo Y.D."/>
            <person name="Yang H.B."/>
            <person name="Jeong H.J."/>
            <person name="Kang W.H."/>
            <person name="Kwon J.K."/>
            <person name="Shin C."/>
            <person name="Lim J.Y."/>
            <person name="Park J.H."/>
            <person name="Huh J.H."/>
            <person name="Kim J.S."/>
            <person name="Kim B.D."/>
            <person name="Cohen O."/>
            <person name="Paran I."/>
            <person name="Suh M.C."/>
            <person name="Lee S.B."/>
            <person name="Kim Y.K."/>
            <person name="Shin Y."/>
            <person name="Noh S.J."/>
            <person name="Park J."/>
            <person name="Seo Y.S."/>
            <person name="Kwon S.Y."/>
            <person name="Kim H.A."/>
            <person name="Park J.M."/>
            <person name="Kim H.J."/>
            <person name="Choi S.B."/>
            <person name="Bosland P.W."/>
            <person name="Reeves G."/>
            <person name="Jo S.H."/>
            <person name="Lee B.W."/>
            <person name="Cho H.T."/>
            <person name="Choi H.S."/>
            <person name="Lee M.S."/>
            <person name="Yu Y."/>
            <person name="Do Choi Y."/>
            <person name="Park B.S."/>
            <person name="van Deynze A."/>
            <person name="Ashrafi H."/>
            <person name="Hill T."/>
            <person name="Kim W.T."/>
            <person name="Pai H.S."/>
            <person name="Ahn H.K."/>
            <person name="Yeam I."/>
            <person name="Giovannoni J.J."/>
            <person name="Rose J.K."/>
            <person name="Sorensen I."/>
            <person name="Lee S.J."/>
            <person name="Kim R.W."/>
            <person name="Choi I.Y."/>
            <person name="Choi B.S."/>
            <person name="Lim J.S."/>
            <person name="Lee Y.H."/>
            <person name="Choi D."/>
        </authorList>
    </citation>
    <scope>NUCLEOTIDE SEQUENCE [LARGE SCALE GENOMIC DNA]</scope>
    <source>
        <strain evidence="3">cv. CM334</strain>
    </source>
</reference>
<dbReference type="AlphaFoldDB" id="A0A2G2ZLZ5"/>
<accession>A0A2G2ZLZ5</accession>